<evidence type="ECO:0000313" key="12">
    <source>
        <dbReference type="Proteomes" id="UP001443914"/>
    </source>
</evidence>
<evidence type="ECO:0000256" key="6">
    <source>
        <dbReference type="ARBA" id="ARBA00022723"/>
    </source>
</evidence>
<evidence type="ECO:0000256" key="7">
    <source>
        <dbReference type="ARBA" id="ARBA00022833"/>
    </source>
</evidence>
<evidence type="ECO:0000259" key="9">
    <source>
        <dbReference type="PROSITE" id="PS50867"/>
    </source>
</evidence>
<proteinExistence type="predicted"/>
<keyword evidence="7" id="KW-0862">Zinc</keyword>
<dbReference type="PANTHER" id="PTHR46223">
    <property type="entry name" value="HISTONE-LYSINE N-METHYLTRANSFERASE SUV39H"/>
    <property type="match status" value="1"/>
</dbReference>
<dbReference type="PANTHER" id="PTHR46223:SF3">
    <property type="entry name" value="HISTONE-LYSINE N-METHYLTRANSFERASE SET-23"/>
    <property type="match status" value="1"/>
</dbReference>
<dbReference type="AlphaFoldDB" id="A0AAW1I0J0"/>
<keyword evidence="12" id="KW-1185">Reference proteome</keyword>
<evidence type="ECO:0000256" key="4">
    <source>
        <dbReference type="ARBA" id="ARBA00022679"/>
    </source>
</evidence>
<name>A0AAW1I0J0_SAPOF</name>
<dbReference type="Pfam" id="PF00856">
    <property type="entry name" value="SET"/>
    <property type="match status" value="1"/>
</dbReference>
<keyword evidence="6" id="KW-0479">Metal-binding</keyword>
<evidence type="ECO:0000256" key="2">
    <source>
        <dbReference type="ARBA" id="ARBA00022454"/>
    </source>
</evidence>
<dbReference type="Pfam" id="PF05033">
    <property type="entry name" value="Pre-SET"/>
    <property type="match status" value="1"/>
</dbReference>
<comment type="subcellular location">
    <subcellularLocation>
        <location evidence="1">Chromosome</location>
    </subcellularLocation>
</comment>
<keyword evidence="2" id="KW-0158">Chromosome</keyword>
<dbReference type="GO" id="GO:0005634">
    <property type="term" value="C:nucleus"/>
    <property type="evidence" value="ECO:0007669"/>
    <property type="project" value="InterPro"/>
</dbReference>
<keyword evidence="5" id="KW-0949">S-adenosyl-L-methionine</keyword>
<accession>A0AAW1I0J0</accession>
<dbReference type="Proteomes" id="UP001443914">
    <property type="component" value="Unassembled WGS sequence"/>
</dbReference>
<evidence type="ECO:0000259" key="10">
    <source>
        <dbReference type="PROSITE" id="PS50868"/>
    </source>
</evidence>
<dbReference type="PROSITE" id="PS50280">
    <property type="entry name" value="SET"/>
    <property type="match status" value="1"/>
</dbReference>
<sequence>MEKMSRSSSKCKDDTPPFLHIANLIIPWLTPQELSSLSCTCHTLSHLCKLISTVRSSDASRSFETHPIPFINTVDSRPYAFFLYTPTQLISPNFSRQFWGFPANPNPTLNFNFKLSLDFGGNGCDCGEKCEIHDDCPCSLLRYGDGAQVITECGLSCDCDSSCLNRVTQNGISVKLKIVRVTKKGWGLFADQFISSGEFVCEYAGELLTTHEARRRHQLYDELAKGGQFSSALLVVREYLPSRKACFRINIDATIMGNVSRFINHSCDGGNLTTVLVRSSGAVMPRVCFFTSRDVQAGEELSFSYGNVRLQPQGFPCLCGCPTCFGILPSEPT</sequence>
<gene>
    <name evidence="11" type="ORF">RND81_10G050700</name>
</gene>
<evidence type="ECO:0000256" key="1">
    <source>
        <dbReference type="ARBA" id="ARBA00004286"/>
    </source>
</evidence>
<dbReference type="GO" id="GO:0005694">
    <property type="term" value="C:chromosome"/>
    <property type="evidence" value="ECO:0007669"/>
    <property type="project" value="UniProtKB-SubCell"/>
</dbReference>
<organism evidence="11 12">
    <name type="scientific">Saponaria officinalis</name>
    <name type="common">Common soapwort</name>
    <name type="synonym">Lychnis saponaria</name>
    <dbReference type="NCBI Taxonomy" id="3572"/>
    <lineage>
        <taxon>Eukaryota</taxon>
        <taxon>Viridiplantae</taxon>
        <taxon>Streptophyta</taxon>
        <taxon>Embryophyta</taxon>
        <taxon>Tracheophyta</taxon>
        <taxon>Spermatophyta</taxon>
        <taxon>Magnoliopsida</taxon>
        <taxon>eudicotyledons</taxon>
        <taxon>Gunneridae</taxon>
        <taxon>Pentapetalae</taxon>
        <taxon>Caryophyllales</taxon>
        <taxon>Caryophyllaceae</taxon>
        <taxon>Caryophylleae</taxon>
        <taxon>Saponaria</taxon>
    </lineage>
</organism>
<protein>
    <recommendedName>
        <fullName evidence="13">Histone-lysine N-methyltransferase SUVR3</fullName>
    </recommendedName>
</protein>
<dbReference type="PROSITE" id="PS50867">
    <property type="entry name" value="PRE_SET"/>
    <property type="match status" value="1"/>
</dbReference>
<dbReference type="GO" id="GO:0032259">
    <property type="term" value="P:methylation"/>
    <property type="evidence" value="ECO:0007669"/>
    <property type="project" value="UniProtKB-KW"/>
</dbReference>
<evidence type="ECO:0000259" key="8">
    <source>
        <dbReference type="PROSITE" id="PS50280"/>
    </source>
</evidence>
<keyword evidence="3" id="KW-0489">Methyltransferase</keyword>
<dbReference type="GO" id="GO:0008270">
    <property type="term" value="F:zinc ion binding"/>
    <property type="evidence" value="ECO:0007669"/>
    <property type="project" value="InterPro"/>
</dbReference>
<dbReference type="InterPro" id="IPR007728">
    <property type="entry name" value="Pre-SET_dom"/>
</dbReference>
<evidence type="ECO:0000313" key="11">
    <source>
        <dbReference type="EMBL" id="KAK9682105.1"/>
    </source>
</evidence>
<dbReference type="InterPro" id="IPR001214">
    <property type="entry name" value="SET_dom"/>
</dbReference>
<evidence type="ECO:0000256" key="5">
    <source>
        <dbReference type="ARBA" id="ARBA00022691"/>
    </source>
</evidence>
<feature type="domain" description="SET" evidence="8">
    <location>
        <begin position="174"/>
        <end position="306"/>
    </location>
</feature>
<keyword evidence="4" id="KW-0808">Transferase</keyword>
<evidence type="ECO:0008006" key="13">
    <source>
        <dbReference type="Google" id="ProtNLM"/>
    </source>
</evidence>
<dbReference type="EMBL" id="JBDFQZ010000010">
    <property type="protein sequence ID" value="KAK9682105.1"/>
    <property type="molecule type" value="Genomic_DNA"/>
</dbReference>
<dbReference type="InterPro" id="IPR046341">
    <property type="entry name" value="SET_dom_sf"/>
</dbReference>
<dbReference type="SUPFAM" id="SSF82199">
    <property type="entry name" value="SET domain"/>
    <property type="match status" value="1"/>
</dbReference>
<dbReference type="InterPro" id="IPR050973">
    <property type="entry name" value="H3K9_Histone-Lys_N-MTase"/>
</dbReference>
<comment type="caution">
    <text evidence="11">The sequence shown here is derived from an EMBL/GenBank/DDBJ whole genome shotgun (WGS) entry which is preliminary data.</text>
</comment>
<feature type="domain" description="Pre-SET" evidence="9">
    <location>
        <begin position="122"/>
        <end position="171"/>
    </location>
</feature>
<dbReference type="GO" id="GO:0042054">
    <property type="term" value="F:histone methyltransferase activity"/>
    <property type="evidence" value="ECO:0007669"/>
    <property type="project" value="InterPro"/>
</dbReference>
<dbReference type="PROSITE" id="PS50868">
    <property type="entry name" value="POST_SET"/>
    <property type="match status" value="1"/>
</dbReference>
<dbReference type="Gene3D" id="2.170.270.10">
    <property type="entry name" value="SET domain"/>
    <property type="match status" value="1"/>
</dbReference>
<evidence type="ECO:0000256" key="3">
    <source>
        <dbReference type="ARBA" id="ARBA00022603"/>
    </source>
</evidence>
<dbReference type="InterPro" id="IPR003616">
    <property type="entry name" value="Post-SET_dom"/>
</dbReference>
<reference evidence="11" key="1">
    <citation type="submission" date="2024-03" db="EMBL/GenBank/DDBJ databases">
        <title>WGS assembly of Saponaria officinalis var. Norfolk2.</title>
        <authorList>
            <person name="Jenkins J."/>
            <person name="Shu S."/>
            <person name="Grimwood J."/>
            <person name="Barry K."/>
            <person name="Goodstein D."/>
            <person name="Schmutz J."/>
            <person name="Leebens-Mack J."/>
            <person name="Osbourn A."/>
        </authorList>
    </citation>
    <scope>NUCLEOTIDE SEQUENCE [LARGE SCALE GENOMIC DNA]</scope>
    <source>
        <strain evidence="11">JIC</strain>
    </source>
</reference>
<feature type="domain" description="Post-SET" evidence="10">
    <location>
        <begin position="313"/>
        <end position="329"/>
    </location>
</feature>
<dbReference type="SMART" id="SM00317">
    <property type="entry name" value="SET"/>
    <property type="match status" value="1"/>
</dbReference>